<keyword evidence="1" id="KW-0812">Transmembrane</keyword>
<keyword evidence="1" id="KW-0472">Membrane</keyword>
<evidence type="ECO:0000313" key="3">
    <source>
        <dbReference type="Proteomes" id="UP001208570"/>
    </source>
</evidence>
<feature type="transmembrane region" description="Helical" evidence="1">
    <location>
        <begin position="26"/>
        <end position="47"/>
    </location>
</feature>
<gene>
    <name evidence="2" type="ORF">LSH36_165g04000</name>
</gene>
<keyword evidence="3" id="KW-1185">Reference proteome</keyword>
<keyword evidence="1" id="KW-1133">Transmembrane helix</keyword>
<reference evidence="2" key="1">
    <citation type="journal article" date="2023" name="Mol. Biol. Evol.">
        <title>Third-Generation Sequencing Reveals the Adaptive Role of the Epigenome in Three Deep-Sea Polychaetes.</title>
        <authorList>
            <person name="Perez M."/>
            <person name="Aroh O."/>
            <person name="Sun Y."/>
            <person name="Lan Y."/>
            <person name="Juniper S.K."/>
            <person name="Young C.R."/>
            <person name="Angers B."/>
            <person name="Qian P.Y."/>
        </authorList>
    </citation>
    <scope>NUCLEOTIDE SEQUENCE</scope>
    <source>
        <strain evidence="2">P08H-3</strain>
    </source>
</reference>
<sequence>MCQKYGIIRRLAADPDSLLARVREMYRIQTVFVGLMVELCLVLVIGLNQRDWWALRVAGLRWSRRVWSSVSVLLEPEDASTGRYSKQCSQVKCKRKHVCLINGDTGVAECVPKRILRQR</sequence>
<evidence type="ECO:0000313" key="2">
    <source>
        <dbReference type="EMBL" id="KAK2158700.1"/>
    </source>
</evidence>
<dbReference type="AlphaFoldDB" id="A0AAD9JUX2"/>
<organism evidence="2 3">
    <name type="scientific">Paralvinella palmiformis</name>
    <dbReference type="NCBI Taxonomy" id="53620"/>
    <lineage>
        <taxon>Eukaryota</taxon>
        <taxon>Metazoa</taxon>
        <taxon>Spiralia</taxon>
        <taxon>Lophotrochozoa</taxon>
        <taxon>Annelida</taxon>
        <taxon>Polychaeta</taxon>
        <taxon>Sedentaria</taxon>
        <taxon>Canalipalpata</taxon>
        <taxon>Terebellida</taxon>
        <taxon>Terebelliformia</taxon>
        <taxon>Alvinellidae</taxon>
        <taxon>Paralvinella</taxon>
    </lineage>
</organism>
<dbReference type="Proteomes" id="UP001208570">
    <property type="component" value="Unassembled WGS sequence"/>
</dbReference>
<proteinExistence type="predicted"/>
<name>A0AAD9JUX2_9ANNE</name>
<evidence type="ECO:0000256" key="1">
    <source>
        <dbReference type="SAM" id="Phobius"/>
    </source>
</evidence>
<protein>
    <submittedName>
        <fullName evidence="2">Uncharacterized protein</fullName>
    </submittedName>
</protein>
<accession>A0AAD9JUX2</accession>
<comment type="caution">
    <text evidence="2">The sequence shown here is derived from an EMBL/GenBank/DDBJ whole genome shotgun (WGS) entry which is preliminary data.</text>
</comment>
<dbReference type="EMBL" id="JAODUP010000165">
    <property type="protein sequence ID" value="KAK2158700.1"/>
    <property type="molecule type" value="Genomic_DNA"/>
</dbReference>